<name>A0A9X3R8R5_9BACI</name>
<dbReference type="Gene3D" id="3.40.1690.10">
    <property type="entry name" value="secretion proteins EscU"/>
    <property type="match status" value="1"/>
</dbReference>
<keyword evidence="2" id="KW-1185">Reference proteome</keyword>
<dbReference type="PANTHER" id="PTHR30531:SF12">
    <property type="entry name" value="FLAGELLAR BIOSYNTHETIC PROTEIN FLHB"/>
    <property type="match status" value="1"/>
</dbReference>
<proteinExistence type="predicted"/>
<dbReference type="AlphaFoldDB" id="A0A9X3R8R5"/>
<evidence type="ECO:0000313" key="1">
    <source>
        <dbReference type="EMBL" id="MCZ8532800.1"/>
    </source>
</evidence>
<dbReference type="GO" id="GO:0009306">
    <property type="term" value="P:protein secretion"/>
    <property type="evidence" value="ECO:0007669"/>
    <property type="project" value="InterPro"/>
</dbReference>
<dbReference type="SUPFAM" id="SSF160544">
    <property type="entry name" value="EscU C-terminal domain-like"/>
    <property type="match status" value="1"/>
</dbReference>
<dbReference type="GO" id="GO:0005886">
    <property type="term" value="C:plasma membrane"/>
    <property type="evidence" value="ECO:0007669"/>
    <property type="project" value="TreeGrafter"/>
</dbReference>
<dbReference type="InterPro" id="IPR029025">
    <property type="entry name" value="T3SS_substrate_exporter_C"/>
</dbReference>
<accession>A0A9X3R8R5</accession>
<comment type="caution">
    <text evidence="1">The sequence shown here is derived from an EMBL/GenBank/DDBJ whole genome shotgun (WGS) entry which is preliminary data.</text>
</comment>
<dbReference type="Proteomes" id="UP001152172">
    <property type="component" value="Unassembled WGS sequence"/>
</dbReference>
<organism evidence="1 2">
    <name type="scientific">Psychrobacillus psychrodurans</name>
    <dbReference type="NCBI Taxonomy" id="126157"/>
    <lineage>
        <taxon>Bacteria</taxon>
        <taxon>Bacillati</taxon>
        <taxon>Bacillota</taxon>
        <taxon>Bacilli</taxon>
        <taxon>Bacillales</taxon>
        <taxon>Bacillaceae</taxon>
        <taxon>Psychrobacillus</taxon>
    </lineage>
</organism>
<evidence type="ECO:0000313" key="2">
    <source>
        <dbReference type="Proteomes" id="UP001152172"/>
    </source>
</evidence>
<protein>
    <submittedName>
        <fullName evidence="1">EscU/YscU/HrcU family type III secretion system export apparatus switch protein</fullName>
    </submittedName>
</protein>
<dbReference type="RefSeq" id="WP_269921308.1">
    <property type="nucleotide sequence ID" value="NZ_JAMKBI010000003.1"/>
</dbReference>
<sequence>MKDEKYTRKEAVAITYNPGFSDAPKVVAKGKGKIAENILAKAEEFNVPVQEDASLVELLGQLDINQSIPEELYQAVAEVFAYIYKIDKEKEARVKSFDT</sequence>
<dbReference type="Pfam" id="PF01312">
    <property type="entry name" value="Bac_export_2"/>
    <property type="match status" value="1"/>
</dbReference>
<dbReference type="PANTHER" id="PTHR30531">
    <property type="entry name" value="FLAGELLAR BIOSYNTHETIC PROTEIN FLHB"/>
    <property type="match status" value="1"/>
</dbReference>
<dbReference type="InterPro" id="IPR006135">
    <property type="entry name" value="T3SS_substrate_exporter"/>
</dbReference>
<gene>
    <name evidence="1" type="ORF">M9R61_05480</name>
</gene>
<reference evidence="1" key="1">
    <citation type="submission" date="2022-05" db="EMBL/GenBank/DDBJ databases">
        <authorList>
            <person name="Colautti A."/>
            <person name="Iacumin L."/>
        </authorList>
    </citation>
    <scope>NUCLEOTIDE SEQUENCE</scope>
    <source>
        <strain evidence="1">DSM 30747</strain>
    </source>
</reference>
<dbReference type="EMBL" id="JAMKBI010000003">
    <property type="protein sequence ID" value="MCZ8532800.1"/>
    <property type="molecule type" value="Genomic_DNA"/>
</dbReference>